<dbReference type="PROSITE" id="PS01184">
    <property type="entry name" value="UBIE_2"/>
    <property type="match status" value="1"/>
</dbReference>
<protein>
    <submittedName>
        <fullName evidence="6">14956_t:CDS:1</fullName>
    </submittedName>
</protein>
<evidence type="ECO:0000256" key="4">
    <source>
        <dbReference type="SAM" id="MobiDB-lite"/>
    </source>
</evidence>
<evidence type="ECO:0000313" key="7">
    <source>
        <dbReference type="Proteomes" id="UP000789570"/>
    </source>
</evidence>
<organism evidence="6 7">
    <name type="scientific">Funneliformis caledonium</name>
    <dbReference type="NCBI Taxonomy" id="1117310"/>
    <lineage>
        <taxon>Eukaryota</taxon>
        <taxon>Fungi</taxon>
        <taxon>Fungi incertae sedis</taxon>
        <taxon>Mucoromycota</taxon>
        <taxon>Glomeromycotina</taxon>
        <taxon>Glomeromycetes</taxon>
        <taxon>Glomerales</taxon>
        <taxon>Glomeraceae</taxon>
        <taxon>Funneliformis</taxon>
    </lineage>
</organism>
<dbReference type="AlphaFoldDB" id="A0A9N9A747"/>
<comment type="caution">
    <text evidence="6">The sequence shown here is derived from an EMBL/GenBank/DDBJ whole genome shotgun (WGS) entry which is preliminary data.</text>
</comment>
<dbReference type="Proteomes" id="UP000789570">
    <property type="component" value="Unassembled WGS sequence"/>
</dbReference>
<accession>A0A9N9A747</accession>
<dbReference type="Pfam" id="PF13649">
    <property type="entry name" value="Methyltransf_25"/>
    <property type="match status" value="1"/>
</dbReference>
<dbReference type="SUPFAM" id="SSF53335">
    <property type="entry name" value="S-adenosyl-L-methionine-dependent methyltransferases"/>
    <property type="match status" value="1"/>
</dbReference>
<dbReference type="InterPro" id="IPR041698">
    <property type="entry name" value="Methyltransf_25"/>
</dbReference>
<dbReference type="GO" id="GO:0008168">
    <property type="term" value="F:methyltransferase activity"/>
    <property type="evidence" value="ECO:0007669"/>
    <property type="project" value="UniProtKB-KW"/>
</dbReference>
<dbReference type="InterPro" id="IPR023576">
    <property type="entry name" value="UbiE/COQ5_MeTrFase_CS"/>
</dbReference>
<feature type="compositionally biased region" description="Basic residues" evidence="4">
    <location>
        <begin position="12"/>
        <end position="21"/>
    </location>
</feature>
<feature type="domain" description="Methyltransferase" evidence="5">
    <location>
        <begin position="113"/>
        <end position="205"/>
    </location>
</feature>
<dbReference type="EMBL" id="CAJVPQ010000927">
    <property type="protein sequence ID" value="CAG8520142.1"/>
    <property type="molecule type" value="Genomic_DNA"/>
</dbReference>
<feature type="region of interest" description="Disordered" evidence="4">
    <location>
        <begin position="1"/>
        <end position="59"/>
    </location>
</feature>
<evidence type="ECO:0000256" key="1">
    <source>
        <dbReference type="ARBA" id="ARBA00022603"/>
    </source>
</evidence>
<dbReference type="Gene3D" id="3.40.50.150">
    <property type="entry name" value="Vaccinia Virus protein VP39"/>
    <property type="match status" value="1"/>
</dbReference>
<name>A0A9N9A747_9GLOM</name>
<keyword evidence="7" id="KW-1185">Reference proteome</keyword>
<dbReference type="OrthoDB" id="2013972at2759"/>
<dbReference type="PANTHER" id="PTHR43591">
    <property type="entry name" value="METHYLTRANSFERASE"/>
    <property type="match status" value="1"/>
</dbReference>
<feature type="compositionally biased region" description="Low complexity" evidence="4">
    <location>
        <begin position="24"/>
        <end position="34"/>
    </location>
</feature>
<gene>
    <name evidence="6" type="ORF">FCALED_LOCUS4655</name>
</gene>
<evidence type="ECO:0000259" key="5">
    <source>
        <dbReference type="Pfam" id="PF13649"/>
    </source>
</evidence>
<dbReference type="GO" id="GO:0032259">
    <property type="term" value="P:methylation"/>
    <property type="evidence" value="ECO:0007669"/>
    <property type="project" value="UniProtKB-KW"/>
</dbReference>
<evidence type="ECO:0000313" key="6">
    <source>
        <dbReference type="EMBL" id="CAG8520142.1"/>
    </source>
</evidence>
<reference evidence="6" key="1">
    <citation type="submission" date="2021-06" db="EMBL/GenBank/DDBJ databases">
        <authorList>
            <person name="Kallberg Y."/>
            <person name="Tangrot J."/>
            <person name="Rosling A."/>
        </authorList>
    </citation>
    <scope>NUCLEOTIDE SEQUENCE</scope>
    <source>
        <strain evidence="6">UK204</strain>
    </source>
</reference>
<keyword evidence="2" id="KW-0808">Transferase</keyword>
<dbReference type="InterPro" id="IPR029063">
    <property type="entry name" value="SAM-dependent_MTases_sf"/>
</dbReference>
<keyword evidence="3" id="KW-0949">S-adenosyl-L-methionine</keyword>
<proteinExistence type="predicted"/>
<dbReference type="PANTHER" id="PTHR43591:SF24">
    <property type="entry name" value="2-METHOXY-6-POLYPRENYL-1,4-BENZOQUINOL METHYLASE, MITOCHONDRIAL"/>
    <property type="match status" value="1"/>
</dbReference>
<sequence>MFRDSQWINQKSKQKKSKRRHVDSTISDTSSIITKNSQRNDDEMDSTSQGFYDPLPPSDSKELRNIEGGEYFLPSADKNIERLQMQHFLFRCIWQSNYSAPVEEFFEPSGAKVLDVQCGSGIWMSDLANEFPNSTFVGVDDDSDRARIEIQLPNAAFLHHNIKDGLPFPEDTFDFVHQRFFTSVSEVDWRKYMLLDMIRVLKPGGLIELMEMSRLSNAGHVTIKMFEAYEKFNLSREVYQLDPHGFQQALKSTELIKSIESEYRITPLFGGRASQLVCQNIFKRFETKKKEFCEFLNLSESELDENLEKMREEVIKHNTYCKTFRVYGKKI</sequence>
<dbReference type="CDD" id="cd02440">
    <property type="entry name" value="AdoMet_MTases"/>
    <property type="match status" value="1"/>
</dbReference>
<keyword evidence="1" id="KW-0489">Methyltransferase</keyword>
<evidence type="ECO:0000256" key="2">
    <source>
        <dbReference type="ARBA" id="ARBA00022679"/>
    </source>
</evidence>
<evidence type="ECO:0000256" key="3">
    <source>
        <dbReference type="ARBA" id="ARBA00022691"/>
    </source>
</evidence>